<dbReference type="VEuPathDB" id="FungiDB:MFRU_002g00030"/>
<feature type="region of interest" description="Disordered" evidence="1">
    <location>
        <begin position="198"/>
        <end position="264"/>
    </location>
</feature>
<feature type="compositionally biased region" description="Polar residues" evidence="1">
    <location>
        <begin position="198"/>
        <end position="224"/>
    </location>
</feature>
<dbReference type="EMBL" id="VICG01000002">
    <property type="protein sequence ID" value="KAA8575565.1"/>
    <property type="molecule type" value="Genomic_DNA"/>
</dbReference>
<sequence length="264" mass="29541">MSASNTPKKGMGGRKLKAWEMAAQSPVNINKNMKDFLKHVENEAIGPGLAAIAKQLAEMYEANDTEARHFTHNLQKRFQKECDGYDTETAEFMAELASGLQTRIASLEKGMPIPEDWPQQMEDWHNKQLSTFQAKLKQKKQKVTAALGAKDTEAEKTRKVVFVQQERELLALFWDIKKSIDTKERTVEEVTSALELQTPTKATTAGGSSAGSRTLLPSTPTRSVTRPARQPQMGQSRTQPSHKRQRTMDHFDLTASPKSPTSEN</sequence>
<dbReference type="Proteomes" id="UP000322873">
    <property type="component" value="Unassembled WGS sequence"/>
</dbReference>
<protein>
    <submittedName>
        <fullName evidence="2">Uncharacterized protein</fullName>
    </submittedName>
</protein>
<gene>
    <name evidence="2" type="ORF">EYC84_004705</name>
</gene>
<organism evidence="2 3">
    <name type="scientific">Monilinia fructicola</name>
    <name type="common">Brown rot fungus</name>
    <name type="synonym">Ciboria fructicola</name>
    <dbReference type="NCBI Taxonomy" id="38448"/>
    <lineage>
        <taxon>Eukaryota</taxon>
        <taxon>Fungi</taxon>
        <taxon>Dikarya</taxon>
        <taxon>Ascomycota</taxon>
        <taxon>Pezizomycotina</taxon>
        <taxon>Leotiomycetes</taxon>
        <taxon>Helotiales</taxon>
        <taxon>Sclerotiniaceae</taxon>
        <taxon>Monilinia</taxon>
    </lineage>
</organism>
<keyword evidence="3" id="KW-1185">Reference proteome</keyword>
<reference evidence="2 3" key="1">
    <citation type="submission" date="2019-06" db="EMBL/GenBank/DDBJ databases">
        <title>Genome Sequence of the Brown Rot Fungal Pathogen Monilinia fructicola.</title>
        <authorList>
            <person name="De Miccolis Angelini R.M."/>
            <person name="Landi L."/>
            <person name="Abate D."/>
            <person name="Pollastro S."/>
            <person name="Romanazzi G."/>
            <person name="Faretra F."/>
        </authorList>
    </citation>
    <scope>NUCLEOTIDE SEQUENCE [LARGE SCALE GENOMIC DNA]</scope>
    <source>
        <strain evidence="2 3">Mfrc123</strain>
    </source>
</reference>
<evidence type="ECO:0000313" key="2">
    <source>
        <dbReference type="EMBL" id="KAA8575565.1"/>
    </source>
</evidence>
<comment type="caution">
    <text evidence="2">The sequence shown here is derived from an EMBL/GenBank/DDBJ whole genome shotgun (WGS) entry which is preliminary data.</text>
</comment>
<dbReference type="OrthoDB" id="3515628at2759"/>
<dbReference type="AlphaFoldDB" id="A0A5M9K9J8"/>
<name>A0A5M9K9J8_MONFR</name>
<evidence type="ECO:0000313" key="3">
    <source>
        <dbReference type="Proteomes" id="UP000322873"/>
    </source>
</evidence>
<accession>A0A5M9K9J8</accession>
<evidence type="ECO:0000256" key="1">
    <source>
        <dbReference type="SAM" id="MobiDB-lite"/>
    </source>
</evidence>
<proteinExistence type="predicted"/>